<reference evidence="2" key="1">
    <citation type="journal article" date="2022" name="bioRxiv">
        <title>Genomics of Preaxostyla Flagellates Illuminates Evolutionary Transitions and the Path Towards Mitochondrial Loss.</title>
        <authorList>
            <person name="Novak L.V.F."/>
            <person name="Treitli S.C."/>
            <person name="Pyrih J."/>
            <person name="Halakuc P."/>
            <person name="Pipaliya S.V."/>
            <person name="Vacek V."/>
            <person name="Brzon O."/>
            <person name="Soukal P."/>
            <person name="Eme L."/>
            <person name="Dacks J.B."/>
            <person name="Karnkowska A."/>
            <person name="Elias M."/>
            <person name="Hampl V."/>
        </authorList>
    </citation>
    <scope>NUCLEOTIDE SEQUENCE</scope>
    <source>
        <strain evidence="2">RCP-MX</strain>
    </source>
</reference>
<feature type="compositionally biased region" description="Low complexity" evidence="1">
    <location>
        <begin position="531"/>
        <end position="567"/>
    </location>
</feature>
<organism evidence="2 3">
    <name type="scientific">Paratrimastix pyriformis</name>
    <dbReference type="NCBI Taxonomy" id="342808"/>
    <lineage>
        <taxon>Eukaryota</taxon>
        <taxon>Metamonada</taxon>
        <taxon>Preaxostyla</taxon>
        <taxon>Paratrimastigidae</taxon>
        <taxon>Paratrimastix</taxon>
    </lineage>
</organism>
<evidence type="ECO:0000313" key="3">
    <source>
        <dbReference type="Proteomes" id="UP001141327"/>
    </source>
</evidence>
<comment type="caution">
    <text evidence="2">The sequence shown here is derived from an EMBL/GenBank/DDBJ whole genome shotgun (WGS) entry which is preliminary data.</text>
</comment>
<dbReference type="Proteomes" id="UP001141327">
    <property type="component" value="Unassembled WGS sequence"/>
</dbReference>
<protein>
    <submittedName>
        <fullName evidence="2">Uncharacterized protein</fullName>
    </submittedName>
</protein>
<sequence>MALCFEQCKWNTTCSNLCKQIRRITAEECRFQNGRCYRDCDKTISDSCEASCGDVSQDCLDRCHISFDNCLWVCPSRSPSSTQGPESPISSETCNEKCTSSLNYCADGCRSLVKSCTSRCGAPTLQKCPDICQVCGEFLASSEAAPTSCNDPHTQSDLETGYQLCSFGYEICEAQCPSRGDERREGCLLTCQATRRECWKAAVSGGTLDPLSETVLTGTKAGWMDDLWTATTTDCAATALRCELVCTSRHQMCLRVFTPAQAVQPRSCRCERDRQACSTQCGRGMTNCWVAMWKHSSQTCLSQCEVEKQQCGTRCSSRYESCYSTVTTDAKNSLDNDLPCLEQHRRCLLDCDASSVRCAQWCLDTDHSALVGPKLLEALDRVDQEDATASQQPQSGAVCSVRARWLSLVLTPFLGFGFDFGGQCQARCEGDHISCLAHLLSSPGLRVPAPLQQIVTVQIEGLKGLLGAPLAVGALPGTSAPISTPLPAIPRIPTATETAPDSGGSAPSIKTVDLGAGWSPTAVAVTPTSAVPALGSTSPKPATATSPAPGTASSAPASNKPLVSASSPPDPSAVGALADVSSRVVGRLFAFPLQSLPTAAATGFKGLSAAPTYSFLAPLSATLPMVEELSGDQSTTPVSETNLLQGLDACTAQRQDCLLACA</sequence>
<name>A0ABQ8UMD9_9EUKA</name>
<dbReference type="EMBL" id="JAPMOS010000013">
    <property type="protein sequence ID" value="KAJ4460349.1"/>
    <property type="molecule type" value="Genomic_DNA"/>
</dbReference>
<proteinExistence type="predicted"/>
<feature type="region of interest" description="Disordered" evidence="1">
    <location>
        <begin position="531"/>
        <end position="574"/>
    </location>
</feature>
<feature type="region of interest" description="Disordered" evidence="1">
    <location>
        <begin position="491"/>
        <end position="510"/>
    </location>
</feature>
<keyword evidence="3" id="KW-1185">Reference proteome</keyword>
<gene>
    <name evidence="2" type="ORF">PAPYR_3363</name>
</gene>
<accession>A0ABQ8UMD9</accession>
<evidence type="ECO:0000313" key="2">
    <source>
        <dbReference type="EMBL" id="KAJ4460349.1"/>
    </source>
</evidence>
<evidence type="ECO:0000256" key="1">
    <source>
        <dbReference type="SAM" id="MobiDB-lite"/>
    </source>
</evidence>